<gene>
    <name evidence="8" type="ORF">J2S35_000889</name>
</gene>
<sequence>MKAIRFGRAAAVLSVAAVALTACGSDNPSGTSNGNTAPSGSNVSGQIKGIGASSQKAAMQEWMTQFQSANSSAKVDYSPDGSGAGRKAFIAGGAQFAGTDSSFKDEELASVKATCASGIIEVPTYISPIAMAFNVPGVKELKLDSATAAKILRGDITKWNDPAIAKLNSDAKLPDLAITPVHRSDDSGTTENFTDYLNKTAPDVWKDEKAQAWPSSLKGEAAKGTDGVISTVKSTEGAVTYADESAVGDLGVVAFKVGEEFVKPSAEAATKALDASKPKHEGSKTDLALKLDRTTTASGAYPAILASYQVFCSTYKDAKTADTVKAWAKYVVSEEGQKAAADAAGSAPISSELSKKATAAIDTIKAG</sequence>
<dbReference type="AlphaFoldDB" id="A0AAE3YGU5"/>
<name>A0AAE3YGU5_9MICC</name>
<keyword evidence="9" id="KW-1185">Reference proteome</keyword>
<dbReference type="GO" id="GO:0043190">
    <property type="term" value="C:ATP-binding cassette (ABC) transporter complex"/>
    <property type="evidence" value="ECO:0007669"/>
    <property type="project" value="InterPro"/>
</dbReference>
<feature type="region of interest" description="Disordered" evidence="5">
    <location>
        <begin position="27"/>
        <end position="48"/>
    </location>
</feature>
<reference evidence="8" key="1">
    <citation type="submission" date="2023-07" db="EMBL/GenBank/DDBJ databases">
        <title>Sequencing the genomes of 1000 actinobacteria strains.</title>
        <authorList>
            <person name="Klenk H.-P."/>
        </authorList>
    </citation>
    <scope>NUCLEOTIDE SEQUENCE</scope>
    <source>
        <strain evidence="8">DSM 13988</strain>
    </source>
</reference>
<proteinExistence type="inferred from homology"/>
<evidence type="ECO:0000256" key="2">
    <source>
        <dbReference type="ARBA" id="ARBA00022448"/>
    </source>
</evidence>
<feature type="signal peptide" evidence="6">
    <location>
        <begin position="1"/>
        <end position="24"/>
    </location>
</feature>
<feature type="chain" id="PRO_5042209630" description="Phosphate-binding protein" evidence="6">
    <location>
        <begin position="25"/>
        <end position="367"/>
    </location>
</feature>
<dbReference type="Proteomes" id="UP001247307">
    <property type="component" value="Unassembled WGS sequence"/>
</dbReference>
<dbReference type="NCBIfam" id="TIGR00975">
    <property type="entry name" value="3a0107s03"/>
    <property type="match status" value="1"/>
</dbReference>
<evidence type="ECO:0000313" key="9">
    <source>
        <dbReference type="Proteomes" id="UP001247307"/>
    </source>
</evidence>
<organism evidence="8 9">
    <name type="scientific">Falsarthrobacter nasiphocae</name>
    <dbReference type="NCBI Taxonomy" id="189863"/>
    <lineage>
        <taxon>Bacteria</taxon>
        <taxon>Bacillati</taxon>
        <taxon>Actinomycetota</taxon>
        <taxon>Actinomycetes</taxon>
        <taxon>Micrococcales</taxon>
        <taxon>Micrococcaceae</taxon>
        <taxon>Falsarthrobacter</taxon>
    </lineage>
</organism>
<evidence type="ECO:0000313" key="8">
    <source>
        <dbReference type="EMBL" id="MDR6891949.1"/>
    </source>
</evidence>
<feature type="domain" description="PBP" evidence="7">
    <location>
        <begin position="37"/>
        <end position="335"/>
    </location>
</feature>
<dbReference type="InterPro" id="IPR005673">
    <property type="entry name" value="ABC_phos-bd_PstS"/>
</dbReference>
<evidence type="ECO:0000256" key="1">
    <source>
        <dbReference type="ARBA" id="ARBA00008725"/>
    </source>
</evidence>
<dbReference type="Pfam" id="PF12849">
    <property type="entry name" value="PBP_like_2"/>
    <property type="match status" value="1"/>
</dbReference>
<evidence type="ECO:0000256" key="3">
    <source>
        <dbReference type="ARBA" id="ARBA00022592"/>
    </source>
</evidence>
<dbReference type="GO" id="GO:0035435">
    <property type="term" value="P:phosphate ion transmembrane transport"/>
    <property type="evidence" value="ECO:0007669"/>
    <property type="project" value="InterPro"/>
</dbReference>
<evidence type="ECO:0000256" key="6">
    <source>
        <dbReference type="SAM" id="SignalP"/>
    </source>
</evidence>
<evidence type="ECO:0000259" key="7">
    <source>
        <dbReference type="Pfam" id="PF12849"/>
    </source>
</evidence>
<evidence type="ECO:0000256" key="4">
    <source>
        <dbReference type="PIRNR" id="PIRNR002756"/>
    </source>
</evidence>
<dbReference type="PROSITE" id="PS51257">
    <property type="entry name" value="PROKAR_LIPOPROTEIN"/>
    <property type="match status" value="1"/>
</dbReference>
<dbReference type="PANTHER" id="PTHR42996">
    <property type="entry name" value="PHOSPHATE-BINDING PROTEIN PSTS"/>
    <property type="match status" value="1"/>
</dbReference>
<dbReference type="Gene3D" id="3.40.190.10">
    <property type="entry name" value="Periplasmic binding protein-like II"/>
    <property type="match status" value="2"/>
</dbReference>
<dbReference type="EMBL" id="JAVDUI010000001">
    <property type="protein sequence ID" value="MDR6891949.1"/>
    <property type="molecule type" value="Genomic_DNA"/>
</dbReference>
<keyword evidence="3 4" id="KW-0592">Phosphate transport</keyword>
<protein>
    <recommendedName>
        <fullName evidence="4">Phosphate-binding protein</fullName>
    </recommendedName>
</protein>
<dbReference type="GO" id="GO:0042301">
    <property type="term" value="F:phosphate ion binding"/>
    <property type="evidence" value="ECO:0007669"/>
    <property type="project" value="InterPro"/>
</dbReference>
<dbReference type="InterPro" id="IPR024370">
    <property type="entry name" value="PBP_domain"/>
</dbReference>
<dbReference type="SUPFAM" id="SSF53850">
    <property type="entry name" value="Periplasmic binding protein-like II"/>
    <property type="match status" value="1"/>
</dbReference>
<dbReference type="CDD" id="cd13565">
    <property type="entry name" value="PBP2_PstS"/>
    <property type="match status" value="1"/>
</dbReference>
<feature type="compositionally biased region" description="Polar residues" evidence="5">
    <location>
        <begin position="27"/>
        <end position="45"/>
    </location>
</feature>
<accession>A0AAE3YGU5</accession>
<keyword evidence="2 4" id="KW-0813">Transport</keyword>
<dbReference type="PIRSF" id="PIRSF002756">
    <property type="entry name" value="PstS"/>
    <property type="match status" value="1"/>
</dbReference>
<comment type="caution">
    <text evidence="8">The sequence shown here is derived from an EMBL/GenBank/DDBJ whole genome shotgun (WGS) entry which is preliminary data.</text>
</comment>
<dbReference type="InterPro" id="IPR050962">
    <property type="entry name" value="Phosphate-bind_PstS"/>
</dbReference>
<evidence type="ECO:0000256" key="5">
    <source>
        <dbReference type="SAM" id="MobiDB-lite"/>
    </source>
</evidence>
<keyword evidence="6" id="KW-0732">Signal</keyword>
<comment type="similarity">
    <text evidence="1 4">Belongs to the PstS family.</text>
</comment>
<dbReference type="RefSeq" id="WP_309850294.1">
    <property type="nucleotide sequence ID" value="NZ_BAAAIU010000023.1"/>
</dbReference>
<dbReference type="PANTHER" id="PTHR42996:SF1">
    <property type="entry name" value="PHOSPHATE-BINDING PROTEIN PSTS"/>
    <property type="match status" value="1"/>
</dbReference>